<feature type="transmembrane region" description="Helical" evidence="6">
    <location>
        <begin position="12"/>
        <end position="42"/>
    </location>
</feature>
<reference evidence="8 9" key="2">
    <citation type="submission" date="2020-06" db="EMBL/GenBank/DDBJ databases">
        <title>Complete Genome Sequence of Clostridium muelleri sp. nov. P21T, an Acid-Alcohol Producing Acetogen Isolated from Old Hay.</title>
        <authorList>
            <person name="Duncan K.E."/>
            <person name="Tanner R.S."/>
        </authorList>
    </citation>
    <scope>NUCLEOTIDE SEQUENCE [LARGE SCALE GENOMIC DNA]</scope>
    <source>
        <strain evidence="8 9">P21</strain>
    </source>
</reference>
<dbReference type="GO" id="GO:0005886">
    <property type="term" value="C:plasma membrane"/>
    <property type="evidence" value="ECO:0007669"/>
    <property type="project" value="UniProtKB-SubCell"/>
</dbReference>
<proteinExistence type="predicted"/>
<reference evidence="8 9" key="1">
    <citation type="submission" date="2020-04" db="EMBL/GenBank/DDBJ databases">
        <authorList>
            <person name="Doyle D.A."/>
        </authorList>
    </citation>
    <scope>NUCLEOTIDE SEQUENCE [LARGE SCALE GENOMIC DNA]</scope>
    <source>
        <strain evidence="8 9">P21</strain>
    </source>
</reference>
<dbReference type="PROSITE" id="PS51257">
    <property type="entry name" value="PROKAR_LIPOPROTEIN"/>
    <property type="match status" value="1"/>
</dbReference>
<evidence type="ECO:0000259" key="7">
    <source>
        <dbReference type="Pfam" id="PF03772"/>
    </source>
</evidence>
<gene>
    <name evidence="8" type="ORF">HBE96_04510</name>
</gene>
<dbReference type="InterPro" id="IPR052159">
    <property type="entry name" value="Competence_DNA_uptake"/>
</dbReference>
<dbReference type="PANTHER" id="PTHR30619">
    <property type="entry name" value="DNA INTERNALIZATION/COMPETENCE PROTEIN COMEC/REC2"/>
    <property type="match status" value="1"/>
</dbReference>
<evidence type="ECO:0000256" key="2">
    <source>
        <dbReference type="ARBA" id="ARBA00022475"/>
    </source>
</evidence>
<comment type="caution">
    <text evidence="8">The sequence shown here is derived from an EMBL/GenBank/DDBJ whole genome shotgun (WGS) entry which is preliminary data.</text>
</comment>
<keyword evidence="3 6" id="KW-0812">Transmembrane</keyword>
<dbReference type="AlphaFoldDB" id="A0A7Y0EEL5"/>
<feature type="transmembrane region" description="Helical" evidence="6">
    <location>
        <begin position="318"/>
        <end position="337"/>
    </location>
</feature>
<dbReference type="NCBIfam" id="TIGR00360">
    <property type="entry name" value="ComEC_N-term"/>
    <property type="match status" value="1"/>
</dbReference>
<dbReference type="Pfam" id="PF03772">
    <property type="entry name" value="Competence"/>
    <property type="match status" value="1"/>
</dbReference>
<feature type="transmembrane region" description="Helical" evidence="6">
    <location>
        <begin position="48"/>
        <end position="69"/>
    </location>
</feature>
<keyword evidence="5 6" id="KW-0472">Membrane</keyword>
<dbReference type="PANTHER" id="PTHR30619:SF1">
    <property type="entry name" value="RECOMBINATION PROTEIN 2"/>
    <property type="match status" value="1"/>
</dbReference>
<evidence type="ECO:0000256" key="6">
    <source>
        <dbReference type="SAM" id="Phobius"/>
    </source>
</evidence>
<feature type="transmembrane region" description="Helical" evidence="6">
    <location>
        <begin position="400"/>
        <end position="421"/>
    </location>
</feature>
<keyword evidence="9" id="KW-1185">Reference proteome</keyword>
<dbReference type="RefSeq" id="WP_169296565.1">
    <property type="nucleotide sequence ID" value="NZ_JABBNI010000009.1"/>
</dbReference>
<evidence type="ECO:0000313" key="9">
    <source>
        <dbReference type="Proteomes" id="UP000537131"/>
    </source>
</evidence>
<accession>A0A7Y0EEL5</accession>
<evidence type="ECO:0000256" key="5">
    <source>
        <dbReference type="ARBA" id="ARBA00023136"/>
    </source>
</evidence>
<feature type="transmembrane region" description="Helical" evidence="6">
    <location>
        <begin position="280"/>
        <end position="298"/>
    </location>
</feature>
<evidence type="ECO:0000256" key="3">
    <source>
        <dbReference type="ARBA" id="ARBA00022692"/>
    </source>
</evidence>
<protein>
    <submittedName>
        <fullName evidence="8">ComEC/Rec2 family competence protein</fullName>
    </submittedName>
</protein>
<dbReference type="Proteomes" id="UP000537131">
    <property type="component" value="Unassembled WGS sequence"/>
</dbReference>
<feature type="transmembrane region" description="Helical" evidence="6">
    <location>
        <begin position="343"/>
        <end position="366"/>
    </location>
</feature>
<feature type="transmembrane region" description="Helical" evidence="6">
    <location>
        <begin position="192"/>
        <end position="209"/>
    </location>
</feature>
<organism evidence="8 9">
    <name type="scientific">Clostridium muellerianum</name>
    <dbReference type="NCBI Taxonomy" id="2716538"/>
    <lineage>
        <taxon>Bacteria</taxon>
        <taxon>Bacillati</taxon>
        <taxon>Bacillota</taxon>
        <taxon>Clostridia</taxon>
        <taxon>Eubacteriales</taxon>
        <taxon>Clostridiaceae</taxon>
        <taxon>Clostridium</taxon>
    </lineage>
</organism>
<feature type="domain" description="ComEC/Rec2-related protein" evidence="7">
    <location>
        <begin position="173"/>
        <end position="395"/>
    </location>
</feature>
<evidence type="ECO:0000256" key="1">
    <source>
        <dbReference type="ARBA" id="ARBA00004651"/>
    </source>
</evidence>
<dbReference type="EMBL" id="JABBNI010000009">
    <property type="protein sequence ID" value="NMM61963.1"/>
    <property type="molecule type" value="Genomic_DNA"/>
</dbReference>
<dbReference type="InterPro" id="IPR004477">
    <property type="entry name" value="ComEC_N"/>
</dbReference>
<name>A0A7Y0EEL5_9CLOT</name>
<evidence type="ECO:0000313" key="8">
    <source>
        <dbReference type="EMBL" id="NMM61963.1"/>
    </source>
</evidence>
<feature type="transmembrane region" description="Helical" evidence="6">
    <location>
        <begin position="378"/>
        <end position="394"/>
    </location>
</feature>
<sequence>MKKPLVYYAISLFIGCLSALMLFKSVIAGAVITASLFVILFLNIDRKFFYINIAFFFTGVLSFMMYFYIQVPENVNVRIIERKGYYYLANYKGRKLILKGNIAKFQEGEKISAHGKLQKEMDLERGIVGVYKIKNYKCCKKDWIFYLYEIKRNIYLQLRQSLGEDKAAIIMSLCYGDTQYLSKDSKSEFQKLGVIHAVSVSGFHIAIIYKVMEKIVGLKLAILVSFVYVLFTGLQPATIRSFVMILIFKLSKILFKNYDSISSLSLAALILLLIKPYYITDIGFMLSFLATLGILLYYKKISRVLYKIPQKLNESLSVTLSSQIFSVPYIAFTIKSFSPGFIIGNLLLLPMYSIIVILGNLVLLVCGSKIMFEFMCKILNFIMIALDGANYLILKTCPEVTNLTYLDGIVLTLIFISCLLYKHGYRKYKYMPFLLLIPMVFQNYDFIPKIYYINFQNAEAVIVKYKRESTMICNYDERYVKDIINLKEQMNVNKVINTIEGSRIVKLNNKLYIKTMPCYKNDSINVCIYNGKCKFALLSHECQKHDRAILKYYNKVEFLPGHLKDNGKYSGYRNEEKYTLYAIIFNGIYKVN</sequence>
<comment type="subcellular location">
    <subcellularLocation>
        <location evidence="1">Cell membrane</location>
        <topology evidence="1">Multi-pass membrane protein</topology>
    </subcellularLocation>
</comment>
<keyword evidence="4 6" id="KW-1133">Transmembrane helix</keyword>
<evidence type="ECO:0000256" key="4">
    <source>
        <dbReference type="ARBA" id="ARBA00022989"/>
    </source>
</evidence>
<keyword evidence="2" id="KW-1003">Cell membrane</keyword>
<feature type="transmembrane region" description="Helical" evidence="6">
    <location>
        <begin position="215"/>
        <end position="234"/>
    </location>
</feature>